<keyword evidence="3" id="KW-1185">Reference proteome</keyword>
<dbReference type="InterPro" id="IPR052709">
    <property type="entry name" value="Transposase-MT_Hybrid"/>
</dbReference>
<dbReference type="Gene3D" id="3.30.420.10">
    <property type="entry name" value="Ribonuclease H-like superfamily/Ribonuclease H"/>
    <property type="match status" value="2"/>
</dbReference>
<dbReference type="Pfam" id="PF17906">
    <property type="entry name" value="HTH_48"/>
    <property type="match status" value="1"/>
</dbReference>
<dbReference type="InterPro" id="IPR036390">
    <property type="entry name" value="WH_DNA-bd_sf"/>
</dbReference>
<evidence type="ECO:0000259" key="1">
    <source>
        <dbReference type="PROSITE" id="PS50943"/>
    </source>
</evidence>
<dbReference type="InterPro" id="IPR011991">
    <property type="entry name" value="ArsR-like_HTH"/>
</dbReference>
<dbReference type="CDD" id="cd00090">
    <property type="entry name" value="HTH_ARSR"/>
    <property type="match status" value="1"/>
</dbReference>
<evidence type="ECO:0000313" key="3">
    <source>
        <dbReference type="Proteomes" id="UP001235939"/>
    </source>
</evidence>
<dbReference type="PANTHER" id="PTHR46060:SF2">
    <property type="entry name" value="HISTONE-LYSINE N-METHYLTRANSFERASE SETMAR"/>
    <property type="match status" value="1"/>
</dbReference>
<evidence type="ECO:0000313" key="2">
    <source>
        <dbReference type="EMBL" id="UYV80960.1"/>
    </source>
</evidence>
<name>A0ABY6LMM4_9ARAC</name>
<sequence>MLEMTRTDPEWEDKIITGYETWVYGYDPETKHQSAEWRCQDIAPNDFFLFPKLKAVLKGRHFDTRDDIIEKSPLALKSIPKEAYKNCFDNWEKRWRWLHHFPKKNQKKSFHSSVRNFFFFCALTMSTFLPTKHNLREALLFCFNLKKSATDGHRLLCEAYGKHALSIKSCEYWFRHFKSGDFDTRDKERGGRPIKFEDAELEALLDEDSSQTQEELAETLGVTQQAISKRLKVMGMVQKQGNWVPYELKPGNIERHICTCELLLKRQNRKGFLHRIVTGDEKWIHYDNPKRRKSWVKPGHALTSSAKPNIHGKKLMLCIWWDQLGVIYYELLQPNETITGERYQQQLMRLSRALKIKRPLYAKRHDKVIYQHDNARPRVAKVVKKTLEALQWDVLPHPLYSPDIAPSDYHMFRSMTHGLAEQHFTSYEEAKNWVNVWIASKDEESFRHGIRMLPERWEKVVAKDGQYFE</sequence>
<dbReference type="Pfam" id="PF01359">
    <property type="entry name" value="Transposase_1"/>
    <property type="match status" value="1"/>
</dbReference>
<dbReference type="InterPro" id="IPR001387">
    <property type="entry name" value="Cro/C1-type_HTH"/>
</dbReference>
<dbReference type="PANTHER" id="PTHR46060">
    <property type="entry name" value="MARINER MOS1 TRANSPOSASE-LIKE PROTEIN"/>
    <property type="match status" value="1"/>
</dbReference>
<dbReference type="SUPFAM" id="SSF46785">
    <property type="entry name" value="Winged helix' DNA-binding domain"/>
    <property type="match status" value="1"/>
</dbReference>
<dbReference type="PROSITE" id="PS50943">
    <property type="entry name" value="HTH_CROC1"/>
    <property type="match status" value="1"/>
</dbReference>
<dbReference type="EMBL" id="CP092881">
    <property type="protein sequence ID" value="UYV80960.1"/>
    <property type="molecule type" value="Genomic_DNA"/>
</dbReference>
<dbReference type="Gene3D" id="1.10.10.10">
    <property type="entry name" value="Winged helix-like DNA-binding domain superfamily/Winged helix DNA-binding domain"/>
    <property type="match status" value="1"/>
</dbReference>
<dbReference type="Proteomes" id="UP001235939">
    <property type="component" value="Chromosome 19"/>
</dbReference>
<organism evidence="2 3">
    <name type="scientific">Cordylochernes scorpioides</name>
    <dbReference type="NCBI Taxonomy" id="51811"/>
    <lineage>
        <taxon>Eukaryota</taxon>
        <taxon>Metazoa</taxon>
        <taxon>Ecdysozoa</taxon>
        <taxon>Arthropoda</taxon>
        <taxon>Chelicerata</taxon>
        <taxon>Arachnida</taxon>
        <taxon>Pseudoscorpiones</taxon>
        <taxon>Cheliferoidea</taxon>
        <taxon>Chernetidae</taxon>
        <taxon>Cordylochernes</taxon>
    </lineage>
</organism>
<reference evidence="2 3" key="1">
    <citation type="submission" date="2022-01" db="EMBL/GenBank/DDBJ databases">
        <title>A chromosomal length assembly of Cordylochernes scorpioides.</title>
        <authorList>
            <person name="Zeh D."/>
            <person name="Zeh J."/>
        </authorList>
    </citation>
    <scope>NUCLEOTIDE SEQUENCE [LARGE SCALE GENOMIC DNA]</scope>
    <source>
        <strain evidence="2">IN4F17</strain>
        <tissue evidence="2">Whole Body</tissue>
    </source>
</reference>
<dbReference type="InterPro" id="IPR041426">
    <property type="entry name" value="Mos1_HTH"/>
</dbReference>
<dbReference type="Gene3D" id="1.10.10.1450">
    <property type="match status" value="1"/>
</dbReference>
<proteinExistence type="predicted"/>
<accession>A0ABY6LMM4</accession>
<dbReference type="InterPro" id="IPR036397">
    <property type="entry name" value="RNaseH_sf"/>
</dbReference>
<gene>
    <name evidence="2" type="ORF">LAZ67_19002286</name>
</gene>
<feature type="domain" description="HTH cro/C1-type" evidence="1">
    <location>
        <begin position="212"/>
        <end position="229"/>
    </location>
</feature>
<protein>
    <submittedName>
        <fullName evidence="2">SETMAR</fullName>
    </submittedName>
</protein>
<dbReference type="InterPro" id="IPR001888">
    <property type="entry name" value="Transposase_1"/>
</dbReference>
<dbReference type="InterPro" id="IPR036388">
    <property type="entry name" value="WH-like_DNA-bd_sf"/>
</dbReference>